<gene>
    <name evidence="2" type="ORF">JOD45_001807</name>
</gene>
<keyword evidence="3" id="KW-1185">Reference proteome</keyword>
<dbReference type="InterPro" id="IPR016181">
    <property type="entry name" value="Acyl_CoA_acyltransferase"/>
</dbReference>
<feature type="domain" description="N-acetyltransferase" evidence="1">
    <location>
        <begin position="148"/>
        <end position="286"/>
    </location>
</feature>
<dbReference type="RefSeq" id="WP_205003525.1">
    <property type="nucleotide sequence ID" value="NZ_JAFBER010000010.1"/>
</dbReference>
<sequence length="286" mass="32294">MKLQTFTTAHECLSKVESFLLKNEAVNNLPLGILYSLTNAKSSYKPQIDPFFAAVEEEDIVLVMMITSPHRLIVCGEKTHPRLASALQLSVRHLTNKNVKVTSIIGIKDIASQFAEIWSRKSGCSCIVMMDQSIYRLRHVNPIKYSSGRFRVATQEDCSLIAQWMLAFSESLSERLKPEDAQRMSENAIRKSTIFLWDNNGPVSMANKTRPTKNGAVVNFVYTPPEYQRKGYATSCVASLSQHLLDSGYQFCTLYTDLSNPISNRIYMNIGYQPIEDSIVYQIADN</sequence>
<accession>A0ABS2Q1K7</accession>
<dbReference type="PROSITE" id="PS51186">
    <property type="entry name" value="GNAT"/>
    <property type="match status" value="1"/>
</dbReference>
<dbReference type="InterPro" id="IPR013653">
    <property type="entry name" value="GCN5-like_dom"/>
</dbReference>
<dbReference type="InterPro" id="IPR000182">
    <property type="entry name" value="GNAT_dom"/>
</dbReference>
<evidence type="ECO:0000313" key="2">
    <source>
        <dbReference type="EMBL" id="MBM7645589.1"/>
    </source>
</evidence>
<dbReference type="EMBL" id="JAFBER010000010">
    <property type="protein sequence ID" value="MBM7645589.1"/>
    <property type="molecule type" value="Genomic_DNA"/>
</dbReference>
<evidence type="ECO:0000313" key="3">
    <source>
        <dbReference type="Proteomes" id="UP000808914"/>
    </source>
</evidence>
<dbReference type="SUPFAM" id="SSF55729">
    <property type="entry name" value="Acyl-CoA N-acyltransferases (Nat)"/>
    <property type="match status" value="1"/>
</dbReference>
<dbReference type="Gene3D" id="3.40.630.30">
    <property type="match status" value="1"/>
</dbReference>
<comment type="caution">
    <text evidence="2">The sequence shown here is derived from an EMBL/GenBank/DDBJ whole genome shotgun (WGS) entry which is preliminary data.</text>
</comment>
<dbReference type="Pfam" id="PF08445">
    <property type="entry name" value="FR47"/>
    <property type="match status" value="1"/>
</dbReference>
<dbReference type="Proteomes" id="UP000808914">
    <property type="component" value="Unassembled WGS sequence"/>
</dbReference>
<dbReference type="CDD" id="cd04301">
    <property type="entry name" value="NAT_SF"/>
    <property type="match status" value="1"/>
</dbReference>
<name>A0ABS2Q1K7_9BACL</name>
<proteinExistence type="predicted"/>
<reference evidence="2 3" key="1">
    <citation type="submission" date="2021-01" db="EMBL/GenBank/DDBJ databases">
        <title>Genomic Encyclopedia of Type Strains, Phase IV (KMG-IV): sequencing the most valuable type-strain genomes for metagenomic binning, comparative biology and taxonomic classification.</title>
        <authorList>
            <person name="Goeker M."/>
        </authorList>
    </citation>
    <scope>NUCLEOTIDE SEQUENCE [LARGE SCALE GENOMIC DNA]</scope>
    <source>
        <strain evidence="2 3">DSM 28236</strain>
    </source>
</reference>
<evidence type="ECO:0000259" key="1">
    <source>
        <dbReference type="PROSITE" id="PS51186"/>
    </source>
</evidence>
<protein>
    <submittedName>
        <fullName evidence="2">GNAT family acetyltransferase</fullName>
    </submittedName>
</protein>
<organism evidence="2 3">
    <name type="scientific">Scopulibacillus daqui</name>
    <dbReference type="NCBI Taxonomy" id="1469162"/>
    <lineage>
        <taxon>Bacteria</taxon>
        <taxon>Bacillati</taxon>
        <taxon>Bacillota</taxon>
        <taxon>Bacilli</taxon>
        <taxon>Bacillales</taxon>
        <taxon>Sporolactobacillaceae</taxon>
        <taxon>Scopulibacillus</taxon>
    </lineage>
</organism>